<proteinExistence type="inferred from homology"/>
<protein>
    <submittedName>
        <fullName evidence="3">GT13 protein</fullName>
    </submittedName>
</protein>
<feature type="non-terminal residue" evidence="3">
    <location>
        <position position="390"/>
    </location>
</feature>
<evidence type="ECO:0000313" key="3">
    <source>
        <dbReference type="EMBL" id="CAE7465902.1"/>
    </source>
</evidence>
<reference evidence="3" key="1">
    <citation type="submission" date="2021-02" db="EMBL/GenBank/DDBJ databases">
        <authorList>
            <person name="Dougan E. K."/>
            <person name="Rhodes N."/>
            <person name="Thang M."/>
            <person name="Chan C."/>
        </authorList>
    </citation>
    <scope>NUCLEOTIDE SEQUENCE</scope>
</reference>
<sequence>MQAAAQGSDCDFGLTLCNSHWTRSFTHKHIYASEVVFLQKLLRAVPLTTDPSEADLFVVPWLVRSHCAVREVWDRCIITELAGLLWHYLPHFNESTRGRHLFFATGGPPNLPMDVQAQPLQVTLGPDYFPPGRPHFVSGRILVPYLSNDPFLQPGAWQSWKKRKGMRKDVWVCLAFSLVNIARHVILDSFKAASEGNLTLALPGPIRIVGFNRKMTATGTPTDETTPRELLKLLSRSRFCVVPPADTSSIGKRFYDAVLAECIPVVIAFPTKYGLGKSWWTFDGTPVEWSLPFAHQGLDYSKLAIEIPVEEVRQGNAVAYLAAISEAVAARRLAYLRAVRNHLIFDYSGETIDAFSVAVRQLLSLLPAARAAPVTCLDLPRLDDTPWSIE</sequence>
<evidence type="ECO:0000259" key="2">
    <source>
        <dbReference type="Pfam" id="PF03016"/>
    </source>
</evidence>
<dbReference type="PANTHER" id="PTHR11062">
    <property type="entry name" value="EXOSTOSIN HEPARAN SULFATE GLYCOSYLTRANSFERASE -RELATED"/>
    <property type="match status" value="1"/>
</dbReference>
<accession>A0A812S6Z1</accession>
<comment type="similarity">
    <text evidence="1">Belongs to the glycosyltransferase 47 family.</text>
</comment>
<dbReference type="AlphaFoldDB" id="A0A812S6Z1"/>
<dbReference type="GO" id="GO:0016757">
    <property type="term" value="F:glycosyltransferase activity"/>
    <property type="evidence" value="ECO:0007669"/>
    <property type="project" value="InterPro"/>
</dbReference>
<evidence type="ECO:0000313" key="4">
    <source>
        <dbReference type="Proteomes" id="UP000601435"/>
    </source>
</evidence>
<dbReference type="InterPro" id="IPR004263">
    <property type="entry name" value="Exostosin"/>
</dbReference>
<organism evidence="3 4">
    <name type="scientific">Symbiodinium necroappetens</name>
    <dbReference type="NCBI Taxonomy" id="1628268"/>
    <lineage>
        <taxon>Eukaryota</taxon>
        <taxon>Sar</taxon>
        <taxon>Alveolata</taxon>
        <taxon>Dinophyceae</taxon>
        <taxon>Suessiales</taxon>
        <taxon>Symbiodiniaceae</taxon>
        <taxon>Symbiodinium</taxon>
    </lineage>
</organism>
<dbReference type="Pfam" id="PF03016">
    <property type="entry name" value="Exostosin_GT47"/>
    <property type="match status" value="1"/>
</dbReference>
<name>A0A812S6Z1_9DINO</name>
<dbReference type="InterPro" id="IPR040911">
    <property type="entry name" value="Exostosin_GT47"/>
</dbReference>
<dbReference type="OrthoDB" id="1924787at2759"/>
<keyword evidence="4" id="KW-1185">Reference proteome</keyword>
<dbReference type="EMBL" id="CAJNJA010020843">
    <property type="protein sequence ID" value="CAE7465902.1"/>
    <property type="molecule type" value="Genomic_DNA"/>
</dbReference>
<evidence type="ECO:0000256" key="1">
    <source>
        <dbReference type="ARBA" id="ARBA00010271"/>
    </source>
</evidence>
<feature type="domain" description="Exostosin GT47" evidence="2">
    <location>
        <begin position="23"/>
        <end position="315"/>
    </location>
</feature>
<comment type="caution">
    <text evidence="3">The sequence shown here is derived from an EMBL/GenBank/DDBJ whole genome shotgun (WGS) entry which is preliminary data.</text>
</comment>
<gene>
    <name evidence="3" type="primary">GT13</name>
    <name evidence="3" type="ORF">SNEC2469_LOCUS13082</name>
</gene>
<dbReference type="Proteomes" id="UP000601435">
    <property type="component" value="Unassembled WGS sequence"/>
</dbReference>